<proteinExistence type="predicted"/>
<dbReference type="Gene3D" id="3.90.1150.10">
    <property type="entry name" value="Aspartate Aminotransferase, domain 1"/>
    <property type="match status" value="1"/>
</dbReference>
<dbReference type="GO" id="GO:0030170">
    <property type="term" value="F:pyridoxal phosphate binding"/>
    <property type="evidence" value="ECO:0007669"/>
    <property type="project" value="InterPro"/>
</dbReference>
<keyword evidence="3" id="KW-1185">Reference proteome</keyword>
<dbReference type="Pfam" id="PF00155">
    <property type="entry name" value="Aminotran_1_2"/>
    <property type="match status" value="1"/>
</dbReference>
<evidence type="ECO:0000313" key="3">
    <source>
        <dbReference type="Proteomes" id="UP000681075"/>
    </source>
</evidence>
<keyword evidence="2" id="KW-0032">Aminotransferase</keyword>
<dbReference type="Gene3D" id="3.40.640.10">
    <property type="entry name" value="Type I PLP-dependent aspartate aminotransferase-like (Major domain)"/>
    <property type="match status" value="1"/>
</dbReference>
<dbReference type="Proteomes" id="UP000681075">
    <property type="component" value="Unassembled WGS sequence"/>
</dbReference>
<gene>
    <name evidence="2" type="primary">arcT</name>
    <name evidence="2" type="ORF">TMPK1_39040</name>
</gene>
<dbReference type="InterPro" id="IPR015424">
    <property type="entry name" value="PyrdxlP-dep_Trfase"/>
</dbReference>
<dbReference type="GO" id="GO:0008483">
    <property type="term" value="F:transaminase activity"/>
    <property type="evidence" value="ECO:0007669"/>
    <property type="project" value="UniProtKB-KW"/>
</dbReference>
<dbReference type="InterPro" id="IPR015421">
    <property type="entry name" value="PyrdxlP-dep_Trfase_major"/>
</dbReference>
<evidence type="ECO:0000259" key="1">
    <source>
        <dbReference type="Pfam" id="PF00155"/>
    </source>
</evidence>
<sequence>MLRRKSEPAASLFDEPDYTTWIRNMLRGLQQPAHVLFDSSVREPTELLLEKSRLAFGGKLTDRYQGVFVDGNPFVVDALAKRYSVSHEQILCTTGATSGMGLVMKAHLQRGGHVICETPCFDLLPLLATECGADVDFVQRKPGSFTIAPEDLAKLIRRDTRLIVLTNLHNPSGVLLDEDAMRALGAVARKAGIPILVDEVYADFAPDHRHRPAALLGDEFITVSSLTKVFGLSALKCGWVIGDPARLQTIRAAHHGELGISRVSHAIAALVLEDIEPFETHWCTVLAQNRPVLEWHQKNMRAENLIAGDLPAYGCVYFPEVVGVADTRTLAAWLWETHRILVAPGEYFGLNGSVRIGFGGKADALDRGLTELTKALHQYRTTQLT</sequence>
<keyword evidence="2" id="KW-0808">Transferase</keyword>
<dbReference type="CDD" id="cd00609">
    <property type="entry name" value="AAT_like"/>
    <property type="match status" value="1"/>
</dbReference>
<feature type="domain" description="Aminotransferase class I/classII large" evidence="1">
    <location>
        <begin position="70"/>
        <end position="370"/>
    </location>
</feature>
<dbReference type="InterPro" id="IPR004839">
    <property type="entry name" value="Aminotransferase_I/II_large"/>
</dbReference>
<dbReference type="InterPro" id="IPR015422">
    <property type="entry name" value="PyrdxlP-dep_Trfase_small"/>
</dbReference>
<reference evidence="2" key="1">
    <citation type="submission" date="2021-02" db="EMBL/GenBank/DDBJ databases">
        <title>Genome sequence of Rhodospirillales sp. strain TMPK1 isolated from soil.</title>
        <authorList>
            <person name="Nakai R."/>
            <person name="Kusada H."/>
            <person name="Tamaki H."/>
        </authorList>
    </citation>
    <scope>NUCLEOTIDE SEQUENCE</scope>
    <source>
        <strain evidence="2">TMPK1</strain>
    </source>
</reference>
<evidence type="ECO:0000313" key="2">
    <source>
        <dbReference type="EMBL" id="GIL41667.1"/>
    </source>
</evidence>
<accession>A0A8S8XJ13</accession>
<dbReference type="PANTHER" id="PTHR43510:SF1">
    <property type="entry name" value="AMINOTRANSFERASE FUNCTION, HYPOTHETICAL (EUROFUNG)"/>
    <property type="match status" value="1"/>
</dbReference>
<dbReference type="EMBL" id="BOPV01000001">
    <property type="protein sequence ID" value="GIL41667.1"/>
    <property type="molecule type" value="Genomic_DNA"/>
</dbReference>
<dbReference type="SUPFAM" id="SSF53383">
    <property type="entry name" value="PLP-dependent transferases"/>
    <property type="match status" value="1"/>
</dbReference>
<comment type="caution">
    <text evidence="2">The sequence shown here is derived from an EMBL/GenBank/DDBJ whole genome shotgun (WGS) entry which is preliminary data.</text>
</comment>
<protein>
    <submittedName>
        <fullName evidence="2">Aminotransferase</fullName>
    </submittedName>
</protein>
<name>A0A8S8XJ13_9PROT</name>
<organism evidence="2 3">
    <name type="scientific">Roseiterribacter gracilis</name>
    <dbReference type="NCBI Taxonomy" id="2812848"/>
    <lineage>
        <taxon>Bacteria</taxon>
        <taxon>Pseudomonadati</taxon>
        <taxon>Pseudomonadota</taxon>
        <taxon>Alphaproteobacteria</taxon>
        <taxon>Rhodospirillales</taxon>
        <taxon>Roseiterribacteraceae</taxon>
        <taxon>Roseiterribacter</taxon>
    </lineage>
</organism>
<dbReference type="AlphaFoldDB" id="A0A8S8XJ13"/>
<dbReference type="PANTHER" id="PTHR43510">
    <property type="entry name" value="AMINOTRANSFERASE FUNCTION, HYPOTHETICAL (EUROFUNG)"/>
    <property type="match status" value="1"/>
</dbReference>